<comment type="caution">
    <text evidence="3">The sequence shown here is derived from an EMBL/GenBank/DDBJ whole genome shotgun (WGS) entry which is preliminary data.</text>
</comment>
<feature type="region of interest" description="Disordered" evidence="1">
    <location>
        <begin position="1"/>
        <end position="28"/>
    </location>
</feature>
<dbReference type="InterPro" id="IPR045924">
    <property type="entry name" value="DUF6343"/>
</dbReference>
<dbReference type="AlphaFoldDB" id="A0A6C1C1Z4"/>
<dbReference type="Proteomes" id="UP000298111">
    <property type="component" value="Unassembled WGS sequence"/>
</dbReference>
<feature type="transmembrane region" description="Helical" evidence="2">
    <location>
        <begin position="71"/>
        <end position="93"/>
    </location>
</feature>
<name>A0A6C1C1Z4_9ACTN</name>
<gene>
    <name evidence="3" type="ORF">D8771_30670</name>
</gene>
<protein>
    <submittedName>
        <fullName evidence="3">Uncharacterized protein</fullName>
    </submittedName>
</protein>
<accession>A0A6C1C1Z4</accession>
<dbReference type="Pfam" id="PF19870">
    <property type="entry name" value="DUF6343"/>
    <property type="match status" value="1"/>
</dbReference>
<evidence type="ECO:0000313" key="3">
    <source>
        <dbReference type="EMBL" id="TGG76356.1"/>
    </source>
</evidence>
<organism evidence="3 4">
    <name type="scientific">Streptomyces albus</name>
    <dbReference type="NCBI Taxonomy" id="1888"/>
    <lineage>
        <taxon>Bacteria</taxon>
        <taxon>Bacillati</taxon>
        <taxon>Actinomycetota</taxon>
        <taxon>Actinomycetes</taxon>
        <taxon>Kitasatosporales</taxon>
        <taxon>Streptomycetaceae</taxon>
        <taxon>Streptomyces</taxon>
    </lineage>
</organism>
<evidence type="ECO:0000256" key="1">
    <source>
        <dbReference type="SAM" id="MobiDB-lite"/>
    </source>
</evidence>
<reference evidence="3 4" key="1">
    <citation type="submission" date="2018-10" db="EMBL/GenBank/DDBJ databases">
        <title>Isolation of pseudouridimycin from Streptomyces albus DSM 40763.</title>
        <authorList>
            <person name="Rosenqvist P."/>
            <person name="Metsae-Ketelae M."/>
            <person name="Virta P."/>
        </authorList>
    </citation>
    <scope>NUCLEOTIDE SEQUENCE [LARGE SCALE GENOMIC DNA]</scope>
    <source>
        <strain evidence="3 4">DSM 40763</strain>
    </source>
</reference>
<sequence length="110" mass="11716">MSQPPSTGPHRDDDPGHRRPRSGTEPVTARSDLWLRTLLSSVGLPFFAAAAAALAWWATASGPHDSPSDRALSVLAAVCGLLALGAAVDLVVLRRRRAQERAARGREKRG</sequence>
<keyword evidence="2" id="KW-0472">Membrane</keyword>
<evidence type="ECO:0000256" key="2">
    <source>
        <dbReference type="SAM" id="Phobius"/>
    </source>
</evidence>
<keyword evidence="2" id="KW-0812">Transmembrane</keyword>
<evidence type="ECO:0000313" key="4">
    <source>
        <dbReference type="Proteomes" id="UP000298111"/>
    </source>
</evidence>
<keyword evidence="2" id="KW-1133">Transmembrane helix</keyword>
<dbReference type="EMBL" id="RCIY01000106">
    <property type="protein sequence ID" value="TGG76356.1"/>
    <property type="molecule type" value="Genomic_DNA"/>
</dbReference>
<dbReference type="RefSeq" id="WP_016467501.1">
    <property type="nucleotide sequence ID" value="NZ_BBQG01000031.1"/>
</dbReference>
<proteinExistence type="predicted"/>
<feature type="transmembrane region" description="Helical" evidence="2">
    <location>
        <begin position="38"/>
        <end position="59"/>
    </location>
</feature>
<dbReference type="GeneID" id="75185163"/>